<evidence type="ECO:0000256" key="1">
    <source>
        <dbReference type="ARBA" id="ARBA00022723"/>
    </source>
</evidence>
<dbReference type="CDD" id="cd15570">
    <property type="entry name" value="PHD_Bye1p_SIZ1_like"/>
    <property type="match status" value="1"/>
</dbReference>
<dbReference type="Pfam" id="PF00561">
    <property type="entry name" value="Abhydrolase_1"/>
    <property type="match status" value="1"/>
</dbReference>
<dbReference type="SUPFAM" id="SSF68906">
    <property type="entry name" value="SAP domain"/>
    <property type="match status" value="1"/>
</dbReference>
<dbReference type="Proteomes" id="UP001222027">
    <property type="component" value="Unassembled WGS sequence"/>
</dbReference>
<sequence>MASPRGGGGMTWQDELASLVEDTGIRYAAGVAAADEEERDGGDLGGRVFEKGYYGVYEEGTVAAAEESLKEQLTGFLMATGEMLRELGRGCWDIAQQSLEGVDETYVGKKVKGHWTVASQRLEFLNEYLPEDRDPVHSWSVIVGVFLLALLVLSVNSPNGTSVELPKKLYISPPSASRIQLLDGRYVAYQEKGVPAESARFCIIAPHSFLSSRVAGIPGIKESLLEEFGVRLVTYDLPGFGESDPHPGRNLNSSAMDMLHLANAVGVKDKFWVVGYSGGAMHAWAAVRYIPDRLAGVAMFAPMANPYDSSLNKEEIHKIRDKWTMKRKLMFVLARRIPSILSYFYHKSFLSGEYGQPEKWLSLSLGKKDKSLLEEPTFREFWEKDVSESVRQGNPKPFIEEAVLQVSNWGFSLADLQVQKQRQGKGLLSWLKSLYSQAEHEWAGFPGPIHIWQGMDDNVVPPSMTDFARRMIPGATLHRLLGERRSQPSAPLETPQADEVGDLLGRGNVDKLADFRIKELKDVLTRLGLAKQGKKQTSLLECYHAGGLFLLVQPYKDLVDRILQLLSDERVPKSQVWGKRNSFWKDEVARIIDDAYRRKIRVPGATDLASKSGFAVSVGTQFSTDSIIQCEDPGCQVWQHISCIIIPKGTLEGPSPELPTRFYCELCRISRADPFWSTVGHPLIPIKLTSSRIIGDGTNTLQNVERIFQLSRADRELFQRADYDLQVSNADQNWRFGVYYSKIRFHLGCSGHNLQNCKLTELQFEWLLDKGSQLLGINARDDGPVCSRKQMECFEDALARVCRCIGGGTATENADSDIDLEVVADSVTINLRCHMSGSRMRIAGRFKPCVHMGCFDLETFVELNQQSWKWQLNEIDVKPDGSWLIKNEEFSYLSKWHLPDGSLCADTCTEVKPDLEKLKVVKQEITSEVHRKFEIRAKQTGILGTGIPLQDELNDRNEVTSDDWISLTLAAVGGDDGKSATVKRPRSEQQLAPKERMEPLDESDLVR</sequence>
<dbReference type="PROSITE" id="PS51044">
    <property type="entry name" value="ZF_SP_RING"/>
    <property type="match status" value="1"/>
</dbReference>
<feature type="region of interest" description="Disordered" evidence="5">
    <location>
        <begin position="974"/>
        <end position="1007"/>
    </location>
</feature>
<keyword evidence="1" id="KW-0479">Metal-binding</keyword>
<gene>
    <name evidence="7" type="ORF">OPV22_017144</name>
</gene>
<dbReference type="InterPro" id="IPR004181">
    <property type="entry name" value="Znf_MIZ"/>
</dbReference>
<evidence type="ECO:0000256" key="5">
    <source>
        <dbReference type="SAM" id="MobiDB-lite"/>
    </source>
</evidence>
<evidence type="ECO:0000256" key="3">
    <source>
        <dbReference type="ARBA" id="ARBA00022833"/>
    </source>
</evidence>
<dbReference type="InterPro" id="IPR013083">
    <property type="entry name" value="Znf_RING/FYVE/PHD"/>
</dbReference>
<evidence type="ECO:0000256" key="2">
    <source>
        <dbReference type="ARBA" id="ARBA00022771"/>
    </source>
</evidence>
<dbReference type="Gene3D" id="3.40.50.1820">
    <property type="entry name" value="alpha/beta hydrolase"/>
    <property type="match status" value="1"/>
</dbReference>
<dbReference type="InterPro" id="IPR029058">
    <property type="entry name" value="AB_hydrolase_fold"/>
</dbReference>
<reference evidence="7 8" key="1">
    <citation type="submission" date="2022-12" db="EMBL/GenBank/DDBJ databases">
        <title>Chromosome-scale assembly of the Ensete ventricosum genome.</title>
        <authorList>
            <person name="Dussert Y."/>
            <person name="Stocks J."/>
            <person name="Wendawek A."/>
            <person name="Woldeyes F."/>
            <person name="Nichols R.A."/>
            <person name="Borrell J.S."/>
        </authorList>
    </citation>
    <scope>NUCLEOTIDE SEQUENCE [LARGE SCALE GENOMIC DNA]</scope>
    <source>
        <strain evidence="8">cv. Maze</strain>
        <tissue evidence="7">Seeds</tissue>
    </source>
</reference>
<dbReference type="InterPro" id="IPR011011">
    <property type="entry name" value="Znf_FYVE_PHD"/>
</dbReference>
<dbReference type="SMART" id="SM00249">
    <property type="entry name" value="PHD"/>
    <property type="match status" value="1"/>
</dbReference>
<dbReference type="SUPFAM" id="SSF53474">
    <property type="entry name" value="alpha/beta-Hydrolases"/>
    <property type="match status" value="1"/>
</dbReference>
<organism evidence="7 8">
    <name type="scientific">Ensete ventricosum</name>
    <name type="common">Abyssinian banana</name>
    <name type="synonym">Musa ensete</name>
    <dbReference type="NCBI Taxonomy" id="4639"/>
    <lineage>
        <taxon>Eukaryota</taxon>
        <taxon>Viridiplantae</taxon>
        <taxon>Streptophyta</taxon>
        <taxon>Embryophyta</taxon>
        <taxon>Tracheophyta</taxon>
        <taxon>Spermatophyta</taxon>
        <taxon>Magnoliopsida</taxon>
        <taxon>Liliopsida</taxon>
        <taxon>Zingiberales</taxon>
        <taxon>Musaceae</taxon>
        <taxon>Ensete</taxon>
    </lineage>
</organism>
<dbReference type="Pfam" id="PF02891">
    <property type="entry name" value="zf-MIZ"/>
    <property type="match status" value="1"/>
</dbReference>
<feature type="compositionally biased region" description="Basic and acidic residues" evidence="5">
    <location>
        <begin position="993"/>
        <end position="1007"/>
    </location>
</feature>
<accession>A0AAV8QMN8</accession>
<evidence type="ECO:0000313" key="8">
    <source>
        <dbReference type="Proteomes" id="UP001222027"/>
    </source>
</evidence>
<dbReference type="GO" id="GO:0008270">
    <property type="term" value="F:zinc ion binding"/>
    <property type="evidence" value="ECO:0007669"/>
    <property type="project" value="UniProtKB-KW"/>
</dbReference>
<dbReference type="SUPFAM" id="SSF57903">
    <property type="entry name" value="FYVE/PHD zinc finger"/>
    <property type="match status" value="1"/>
</dbReference>
<evidence type="ECO:0000256" key="4">
    <source>
        <dbReference type="PROSITE-ProRule" id="PRU00452"/>
    </source>
</evidence>
<evidence type="ECO:0000259" key="6">
    <source>
        <dbReference type="PROSITE" id="PS51044"/>
    </source>
</evidence>
<proteinExistence type="predicted"/>
<protein>
    <recommendedName>
        <fullName evidence="6">SP-RING-type domain-containing protein</fullName>
    </recommendedName>
</protein>
<dbReference type="PANTHER" id="PTHR45763:SF8">
    <property type="entry name" value="ALPHA_BETA-HYDROLASES SUPERFAMILY PROTEIN"/>
    <property type="match status" value="1"/>
</dbReference>
<dbReference type="InterPro" id="IPR001965">
    <property type="entry name" value="Znf_PHD"/>
</dbReference>
<feature type="domain" description="SP-RING-type" evidence="6">
    <location>
        <begin position="816"/>
        <end position="903"/>
    </location>
</feature>
<dbReference type="Gene3D" id="3.30.40.10">
    <property type="entry name" value="Zinc/RING finger domain, C3HC4 (zinc finger)"/>
    <property type="match status" value="2"/>
</dbReference>
<comment type="caution">
    <text evidence="7">The sequence shown here is derived from an EMBL/GenBank/DDBJ whole genome shotgun (WGS) entry which is preliminary data.</text>
</comment>
<name>A0AAV8QMN8_ENSVE</name>
<dbReference type="InterPro" id="IPR036361">
    <property type="entry name" value="SAP_dom_sf"/>
</dbReference>
<dbReference type="EMBL" id="JAQQAF010000005">
    <property type="protein sequence ID" value="KAJ8484659.1"/>
    <property type="molecule type" value="Genomic_DNA"/>
</dbReference>
<keyword evidence="2 4" id="KW-0863">Zinc-finger</keyword>
<dbReference type="GO" id="GO:0016925">
    <property type="term" value="P:protein sumoylation"/>
    <property type="evidence" value="ECO:0007669"/>
    <property type="project" value="UniProtKB-ARBA"/>
</dbReference>
<dbReference type="AlphaFoldDB" id="A0AAV8QMN8"/>
<dbReference type="InterPro" id="IPR000073">
    <property type="entry name" value="AB_hydrolase_1"/>
</dbReference>
<dbReference type="PANTHER" id="PTHR45763">
    <property type="entry name" value="HYDROLASE, ALPHA/BETA FOLD FAMILY PROTEIN, EXPRESSED-RELATED"/>
    <property type="match status" value="1"/>
</dbReference>
<keyword evidence="3" id="KW-0862">Zinc</keyword>
<keyword evidence="8" id="KW-1185">Reference proteome</keyword>
<evidence type="ECO:0000313" key="7">
    <source>
        <dbReference type="EMBL" id="KAJ8484659.1"/>
    </source>
</evidence>